<dbReference type="EMBL" id="CP095873">
    <property type="protein sequence ID" value="UPL23363.1"/>
    <property type="molecule type" value="Genomic_DNA"/>
</dbReference>
<dbReference type="NCBIfam" id="NF010451">
    <property type="entry name" value="PRK13877.1"/>
    <property type="match status" value="1"/>
</dbReference>
<gene>
    <name evidence="1" type="primary">traJ</name>
    <name evidence="1" type="ORF">MXF72_10710</name>
</gene>
<accession>A0AAE9H9X0</accession>
<dbReference type="AlphaFoldDB" id="A0AAE9H9X0"/>
<evidence type="ECO:0000313" key="2">
    <source>
        <dbReference type="Proteomes" id="UP000830925"/>
    </source>
</evidence>
<dbReference type="Pfam" id="PF21983">
    <property type="entry name" value="NikA-like"/>
    <property type="match status" value="1"/>
</dbReference>
<dbReference type="InterPro" id="IPR053842">
    <property type="entry name" value="NikA-like"/>
</dbReference>
<proteinExistence type="predicted"/>
<dbReference type="Proteomes" id="UP000830925">
    <property type="component" value="Chromosome"/>
</dbReference>
<organism evidence="1 2">
    <name type="scientific">Alcaligenes faecalis</name>
    <dbReference type="NCBI Taxonomy" id="511"/>
    <lineage>
        <taxon>Bacteria</taxon>
        <taxon>Pseudomonadati</taxon>
        <taxon>Pseudomonadota</taxon>
        <taxon>Betaproteobacteria</taxon>
        <taxon>Burkholderiales</taxon>
        <taxon>Alcaligenaceae</taxon>
        <taxon>Alcaligenes</taxon>
    </lineage>
</organism>
<evidence type="ECO:0000313" key="1">
    <source>
        <dbReference type="EMBL" id="UPL23363.1"/>
    </source>
</evidence>
<sequence length="126" mass="14110">MEVDETEGKSTGKRTQHLRVPVFPEEKALIESLANNAGLSVARYLRDVGQGYEIKGITDYEQVRELARINGDLGPLGGLLKLWLTDDVRTARFGESTILALLGRIQETQNQMSDVMTRIVMSRSKF</sequence>
<reference evidence="1" key="1">
    <citation type="submission" date="2022-04" db="EMBL/GenBank/DDBJ databases">
        <title>Genomic mining of Alcaligenes faecalis D334 producing ectoin and derivatives.</title>
        <authorList>
            <person name="Doan V.T."/>
            <person name="Quach N.T."/>
            <person name="Vu T.-H.-N."/>
            <person name="Phi Q.-T."/>
        </authorList>
    </citation>
    <scope>NUCLEOTIDE SEQUENCE</scope>
    <source>
        <strain evidence="1">D334</strain>
    </source>
</reference>
<name>A0AAE9H9X0_ALCFA</name>
<protein>
    <submittedName>
        <fullName evidence="1">Conjugal transfer transcriptional regulator TraJ</fullName>
    </submittedName>
</protein>